<evidence type="ECO:0000259" key="4">
    <source>
        <dbReference type="Pfam" id="PF00561"/>
    </source>
</evidence>
<dbReference type="Gene3D" id="3.40.50.1820">
    <property type="entry name" value="alpha/beta hydrolase"/>
    <property type="match status" value="1"/>
</dbReference>
<keyword evidence="6" id="KW-1185">Reference proteome</keyword>
<dbReference type="RefSeq" id="XP_066926422.1">
    <property type="nucleotide sequence ID" value="XM_067070321.1"/>
</dbReference>
<protein>
    <recommendedName>
        <fullName evidence="1">Protein ABHD13</fullName>
    </recommendedName>
    <alternativeName>
        <fullName evidence="2">Alpha/beta hydrolase domain-containing protein 13</fullName>
    </alternativeName>
</protein>
<proteinExistence type="predicted"/>
<dbReference type="PANTHER" id="PTHR12277">
    <property type="entry name" value="ALPHA/BETA HYDROLASE DOMAIN-CONTAINING PROTEIN"/>
    <property type="match status" value="1"/>
</dbReference>
<sequence length="356" mass="40687">MEDLIDPESLHSKTGFKTIQLIGRLVIILIIRFWKACSIGLLLVFLLFWLYGGIATMLLLTCAFVGAFYHYQDALLYFPDQPENSRIYVQSPRLLGVPYENLHIQTRDSVSLNAIFLKQPSNRLSIAPTIVMYHGNAGNIGHRLSNAFLLYTYTGSNVFLLEYRGYGKSEGSPSEKGFELDGVASLEYLLSRPDIDHQKLILYGRSLGGAVAFNIAALEQYTNFLFAVIVENTFTSIPEISKYLFKYLKGLPEWCYKNKFLSINRVRLITTPTLFLSGLSDQLVPPNHMLKLYNTSESDMKRMETFESGTHNETWQCQGYTEAINRFLNDVYSAHQEGRLPRTEKKRRKTNDLIDI</sequence>
<evidence type="ECO:0000256" key="3">
    <source>
        <dbReference type="SAM" id="Phobius"/>
    </source>
</evidence>
<dbReference type="PANTHER" id="PTHR12277:SF81">
    <property type="entry name" value="PROTEIN ABHD13"/>
    <property type="match status" value="1"/>
</dbReference>
<dbReference type="Proteomes" id="UP000594262">
    <property type="component" value="Unplaced"/>
</dbReference>
<dbReference type="SUPFAM" id="SSF53474">
    <property type="entry name" value="alpha/beta-Hydrolases"/>
    <property type="match status" value="1"/>
</dbReference>
<name>A0A7M5USI9_9CNID</name>
<dbReference type="GO" id="GO:0016020">
    <property type="term" value="C:membrane"/>
    <property type="evidence" value="ECO:0007669"/>
    <property type="project" value="TreeGrafter"/>
</dbReference>
<feature type="transmembrane region" description="Helical" evidence="3">
    <location>
        <begin position="48"/>
        <end position="69"/>
    </location>
</feature>
<accession>A0A7M5USI9</accession>
<keyword evidence="3" id="KW-0472">Membrane</keyword>
<dbReference type="InterPro" id="IPR000073">
    <property type="entry name" value="AB_hydrolase_1"/>
</dbReference>
<dbReference type="OrthoDB" id="10249433at2759"/>
<keyword evidence="3" id="KW-1133">Transmembrane helix</keyword>
<organism evidence="5 6">
    <name type="scientific">Clytia hemisphaerica</name>
    <dbReference type="NCBI Taxonomy" id="252671"/>
    <lineage>
        <taxon>Eukaryota</taxon>
        <taxon>Metazoa</taxon>
        <taxon>Cnidaria</taxon>
        <taxon>Hydrozoa</taxon>
        <taxon>Hydroidolina</taxon>
        <taxon>Leptothecata</taxon>
        <taxon>Obeliida</taxon>
        <taxon>Clytiidae</taxon>
        <taxon>Clytia</taxon>
    </lineage>
</organism>
<evidence type="ECO:0000313" key="6">
    <source>
        <dbReference type="Proteomes" id="UP000594262"/>
    </source>
</evidence>
<dbReference type="AlphaFoldDB" id="A0A7M5USI9"/>
<dbReference type="InterPro" id="IPR029058">
    <property type="entry name" value="AB_hydrolase_fold"/>
</dbReference>
<reference evidence="5" key="1">
    <citation type="submission" date="2021-01" db="UniProtKB">
        <authorList>
            <consortium name="EnsemblMetazoa"/>
        </authorList>
    </citation>
    <scope>IDENTIFICATION</scope>
</reference>
<dbReference type="Pfam" id="PF00561">
    <property type="entry name" value="Abhydrolase_1"/>
    <property type="match status" value="1"/>
</dbReference>
<evidence type="ECO:0000313" key="5">
    <source>
        <dbReference type="EnsemblMetazoa" id="CLYHEMP003470.1"/>
    </source>
</evidence>
<evidence type="ECO:0000256" key="2">
    <source>
        <dbReference type="ARBA" id="ARBA00042701"/>
    </source>
</evidence>
<dbReference type="GO" id="GO:0008474">
    <property type="term" value="F:palmitoyl-(protein) hydrolase activity"/>
    <property type="evidence" value="ECO:0007669"/>
    <property type="project" value="TreeGrafter"/>
</dbReference>
<keyword evidence="3" id="KW-0812">Transmembrane</keyword>
<evidence type="ECO:0000256" key="1">
    <source>
        <dbReference type="ARBA" id="ARBA00040125"/>
    </source>
</evidence>
<dbReference type="GeneID" id="136813834"/>
<dbReference type="EnsemblMetazoa" id="CLYHEMT003470.1">
    <property type="protein sequence ID" value="CLYHEMP003470.1"/>
    <property type="gene ID" value="CLYHEMG003470"/>
</dbReference>
<feature type="transmembrane region" description="Helical" evidence="3">
    <location>
        <begin position="21"/>
        <end position="42"/>
    </location>
</feature>
<feature type="domain" description="AB hydrolase-1" evidence="4">
    <location>
        <begin position="128"/>
        <end position="222"/>
    </location>
</feature>